<sequence>MSLAPYFSSSSKVWESRDWIFGLEELGYAGWEIVADGKYRLDNPDNLAAIRENLASTGLLATVHAPYSDLNLASLNYPIWRESIRQTCCCIRYAAELTDRVTVHPGFVSPVGKLVPEKVWEMQKTALVEIGKYAEDHGVLACVENMISIKDFLCRYPEETLGLTEGIAGIGITLDVGHANTNGLVDAFLAHVPAISHLHIHDNHGRSDEHLPLGDGTINWEKVGRIIARDYSGRTVIEGRTLEEAKRSLAAFRKWFV</sequence>
<name>A0ABU3X3Q1_9EURY</name>
<gene>
    <name evidence="2" type="ORF">F8E02_11250</name>
</gene>
<dbReference type="Pfam" id="PF01261">
    <property type="entry name" value="AP_endonuc_2"/>
    <property type="match status" value="1"/>
</dbReference>
<dbReference type="SUPFAM" id="SSF51658">
    <property type="entry name" value="Xylose isomerase-like"/>
    <property type="match status" value="1"/>
</dbReference>
<protein>
    <submittedName>
        <fullName evidence="2">Sugar phosphate isomerase/epimerase</fullName>
    </submittedName>
</protein>
<dbReference type="PANTHER" id="PTHR12110:SF21">
    <property type="entry name" value="XYLOSE ISOMERASE-LIKE TIM BARREL DOMAIN-CONTAINING PROTEIN"/>
    <property type="match status" value="1"/>
</dbReference>
<dbReference type="GO" id="GO:0016853">
    <property type="term" value="F:isomerase activity"/>
    <property type="evidence" value="ECO:0007669"/>
    <property type="project" value="UniProtKB-KW"/>
</dbReference>
<dbReference type="InterPro" id="IPR013022">
    <property type="entry name" value="Xyl_isomerase-like_TIM-brl"/>
</dbReference>
<dbReference type="RefSeq" id="WP_317065668.1">
    <property type="nucleotide sequence ID" value="NZ_WBKO01000002.1"/>
</dbReference>
<evidence type="ECO:0000313" key="3">
    <source>
        <dbReference type="Proteomes" id="UP001281203"/>
    </source>
</evidence>
<dbReference type="Gene3D" id="3.20.20.150">
    <property type="entry name" value="Divalent-metal-dependent TIM barrel enzymes"/>
    <property type="match status" value="1"/>
</dbReference>
<dbReference type="InterPro" id="IPR050312">
    <property type="entry name" value="IolE/XylAMocC-like"/>
</dbReference>
<dbReference type="PANTHER" id="PTHR12110">
    <property type="entry name" value="HYDROXYPYRUVATE ISOMERASE"/>
    <property type="match status" value="1"/>
</dbReference>
<dbReference type="Proteomes" id="UP001281203">
    <property type="component" value="Unassembled WGS sequence"/>
</dbReference>
<evidence type="ECO:0000313" key="2">
    <source>
        <dbReference type="EMBL" id="MDV2482566.1"/>
    </source>
</evidence>
<accession>A0ABU3X3Q1</accession>
<organism evidence="2 3">
    <name type="scientific">Methanoculleus caldifontis</name>
    <dbReference type="NCBI Taxonomy" id="2651577"/>
    <lineage>
        <taxon>Archaea</taxon>
        <taxon>Methanobacteriati</taxon>
        <taxon>Methanobacteriota</taxon>
        <taxon>Stenosarchaea group</taxon>
        <taxon>Methanomicrobia</taxon>
        <taxon>Methanomicrobiales</taxon>
        <taxon>Methanomicrobiaceae</taxon>
        <taxon>Methanoculleus</taxon>
    </lineage>
</organism>
<evidence type="ECO:0000259" key="1">
    <source>
        <dbReference type="Pfam" id="PF01261"/>
    </source>
</evidence>
<comment type="caution">
    <text evidence="2">The sequence shown here is derived from an EMBL/GenBank/DDBJ whole genome shotgun (WGS) entry which is preliminary data.</text>
</comment>
<keyword evidence="2" id="KW-0413">Isomerase</keyword>
<keyword evidence="3" id="KW-1185">Reference proteome</keyword>
<reference evidence="2 3" key="1">
    <citation type="submission" date="2019-10" db="EMBL/GenBank/DDBJ databases">
        <title>Isolation and characterization of Methanoculleus sp. Wushi-C6 from a hot spring well.</title>
        <authorList>
            <person name="Chen S.-C."/>
            <person name="Lan Z.-H."/>
            <person name="You Y.-T."/>
            <person name="Lai M.-C."/>
        </authorList>
    </citation>
    <scope>NUCLEOTIDE SEQUENCE [LARGE SCALE GENOMIC DNA]</scope>
    <source>
        <strain evidence="2 3">Wushi-C6</strain>
    </source>
</reference>
<proteinExistence type="predicted"/>
<dbReference type="EMBL" id="WBKO01000002">
    <property type="protein sequence ID" value="MDV2482566.1"/>
    <property type="molecule type" value="Genomic_DNA"/>
</dbReference>
<feature type="domain" description="Xylose isomerase-like TIM barrel" evidence="1">
    <location>
        <begin position="24"/>
        <end position="254"/>
    </location>
</feature>
<dbReference type="InterPro" id="IPR036237">
    <property type="entry name" value="Xyl_isomerase-like_sf"/>
</dbReference>